<sequence length="201" mass="22749">MNTKYLIGALFVVFLLTQPNTAKAQFPQRLVPKSALAQYAGSIGFLSAGVGYELFKNDRGSLDFMYGFVPINQGGRLHISTIKFAYRPFEIELNDWAKLYPVNPGAFISYHFGPKFDFQWDKDTYEKGYYWWSTALRPHISLGTEVKIDTRKVAPSLGIKSLSVYSEFNTNELYLVSYFQNAGALSVTDIFKLGFGVRVAF</sequence>
<dbReference type="AlphaFoldDB" id="A0A2T0U0L9"/>
<comment type="caution">
    <text evidence="2">The sequence shown here is derived from an EMBL/GenBank/DDBJ whole genome shotgun (WGS) entry which is preliminary data.</text>
</comment>
<feature type="chain" id="PRO_5015729808" description="Outer membrane protein with beta-barrel domain" evidence="1">
    <location>
        <begin position="25"/>
        <end position="201"/>
    </location>
</feature>
<evidence type="ECO:0008006" key="4">
    <source>
        <dbReference type="Google" id="ProtNLM"/>
    </source>
</evidence>
<dbReference type="RefSeq" id="WP_245925504.1">
    <property type="nucleotide sequence ID" value="NZ_PVTH01000007.1"/>
</dbReference>
<dbReference type="Proteomes" id="UP000238034">
    <property type="component" value="Unassembled WGS sequence"/>
</dbReference>
<protein>
    <recommendedName>
        <fullName evidence="4">Outer membrane protein with beta-barrel domain</fullName>
    </recommendedName>
</protein>
<evidence type="ECO:0000313" key="2">
    <source>
        <dbReference type="EMBL" id="PRY51462.1"/>
    </source>
</evidence>
<reference evidence="2 3" key="1">
    <citation type="submission" date="2018-03" db="EMBL/GenBank/DDBJ databases">
        <title>Genomic Encyclopedia of Type Strains, Phase III (KMG-III): the genomes of soil and plant-associated and newly described type strains.</title>
        <authorList>
            <person name="Whitman W."/>
        </authorList>
    </citation>
    <scope>NUCLEOTIDE SEQUENCE [LARGE SCALE GENOMIC DNA]</scope>
    <source>
        <strain evidence="2 3">CGMCC 1.9313</strain>
    </source>
</reference>
<evidence type="ECO:0000256" key="1">
    <source>
        <dbReference type="SAM" id="SignalP"/>
    </source>
</evidence>
<name>A0A2T0U0L9_9SPHI</name>
<evidence type="ECO:0000313" key="3">
    <source>
        <dbReference type="Proteomes" id="UP000238034"/>
    </source>
</evidence>
<accession>A0A2T0U0L9</accession>
<proteinExistence type="predicted"/>
<organism evidence="2 3">
    <name type="scientific">Arcticibacter pallidicorallinus</name>
    <dbReference type="NCBI Taxonomy" id="1259464"/>
    <lineage>
        <taxon>Bacteria</taxon>
        <taxon>Pseudomonadati</taxon>
        <taxon>Bacteroidota</taxon>
        <taxon>Sphingobacteriia</taxon>
        <taxon>Sphingobacteriales</taxon>
        <taxon>Sphingobacteriaceae</taxon>
        <taxon>Arcticibacter</taxon>
    </lineage>
</organism>
<keyword evidence="3" id="KW-1185">Reference proteome</keyword>
<feature type="signal peptide" evidence="1">
    <location>
        <begin position="1"/>
        <end position="24"/>
    </location>
</feature>
<gene>
    <name evidence="2" type="ORF">B0I27_10747</name>
</gene>
<dbReference type="EMBL" id="PVTH01000007">
    <property type="protein sequence ID" value="PRY51462.1"/>
    <property type="molecule type" value="Genomic_DNA"/>
</dbReference>
<keyword evidence="1" id="KW-0732">Signal</keyword>